<feature type="compositionally biased region" description="Acidic residues" evidence="10">
    <location>
        <begin position="742"/>
        <end position="751"/>
    </location>
</feature>
<dbReference type="PANTHER" id="PTHR11864:SF0">
    <property type="entry name" value="PRP40 PRE-MRNA PROCESSING FACTOR 40 HOMOLOG A (YEAST)"/>
    <property type="match status" value="1"/>
</dbReference>
<feature type="coiled-coil region" evidence="9">
    <location>
        <begin position="455"/>
        <end position="482"/>
    </location>
</feature>
<keyword evidence="5" id="KW-0539">Nucleus</keyword>
<feature type="compositionally biased region" description="Basic and acidic residues" evidence="10">
    <location>
        <begin position="678"/>
        <end position="693"/>
    </location>
</feature>
<dbReference type="PROSITE" id="PS50020">
    <property type="entry name" value="WW_DOMAIN_2"/>
    <property type="match status" value="1"/>
</dbReference>
<evidence type="ECO:0000313" key="14">
    <source>
        <dbReference type="Proteomes" id="UP000036987"/>
    </source>
</evidence>
<feature type="compositionally biased region" description="Basic residues" evidence="10">
    <location>
        <begin position="695"/>
        <end position="711"/>
    </location>
</feature>
<proteinExistence type="inferred from homology"/>
<comment type="subunit">
    <text evidence="8">Interacts (via the WW domains) with the phosphorylated C-terminal domain of NRPB1 (via CTD domain).</text>
</comment>
<comment type="caution">
    <text evidence="13">The sequence shown here is derived from an EMBL/GenBank/DDBJ whole genome shotgun (WGS) entry which is preliminary data.</text>
</comment>
<evidence type="ECO:0000256" key="8">
    <source>
        <dbReference type="ARBA" id="ARBA00064817"/>
    </source>
</evidence>
<keyword evidence="9" id="KW-0175">Coiled coil</keyword>
<protein>
    <submittedName>
        <fullName evidence="13">Pre-mRNA-processing protein 40A</fullName>
    </submittedName>
</protein>
<feature type="domain" description="FF" evidence="12">
    <location>
        <begin position="194"/>
        <end position="248"/>
    </location>
</feature>
<dbReference type="InterPro" id="IPR039726">
    <property type="entry name" value="Prp40-like"/>
</dbReference>
<dbReference type="Gene3D" id="2.20.70.10">
    <property type="match status" value="1"/>
</dbReference>
<dbReference type="GO" id="GO:0003723">
    <property type="term" value="F:RNA binding"/>
    <property type="evidence" value="ECO:0000318"/>
    <property type="project" value="GO_Central"/>
</dbReference>
<feature type="compositionally biased region" description="Basic and acidic residues" evidence="10">
    <location>
        <begin position="658"/>
        <end position="669"/>
    </location>
</feature>
<evidence type="ECO:0000259" key="11">
    <source>
        <dbReference type="PROSITE" id="PS50020"/>
    </source>
</evidence>
<name>A0A0K9P442_ZOSMR</name>
<dbReference type="SUPFAM" id="SSF81698">
    <property type="entry name" value="FF domain"/>
    <property type="match status" value="5"/>
</dbReference>
<sequence length="757" mass="88414">YFYNKITKQSKWTIPEEVKLAREKMDKISQTIPETVVTSPIKTSVTSNELPSPLAMPSTTAAMVILEGSISDLVTGNDSCIHPDGASGSPSVSTVTLTAVPSNSAIGGTSSLCPTIKHLGPFESTSSTPLSVHVDTTITNFSDIQDRSPAEDVNKSVDSSCKDANKAVPITSPTKSTPLLSKVIDEDQSSYANKQEAKDAFKSLLQSTNIQSDWTWEQAMRLIINDKRYGALKTLGERKQAFNQYLSQKKKKETEERRNKQKKSREEFLNMLEESKELKSSTRWSKAILMFEGDERFNNVEHHRDREDLFEAYIIDLEKMERAKILEEYKRNVAEYKVFLRSCDFIKPNSQWRKIQDHLEKDESCFRLDKFDRLKYFQEYLKDLEKEEEEQRKIQKEQVKREERKNRDDFRKLMQEHVSDGIITAKTHWRDYCMKIKDLPIYVAVASNASGATPKDLFEDVIEELQKQYKEDRMELKDAMKMGKFFLTSKSTFEDLKIIISMDDNLQCISKINLKLVYDELLERVKEKEAKQAKKRQRLAENFSNLLSTIKEISSLSKWEECKPFFEDSEEYKSISEECFGREVFDGYVLHLFENAKEIERKRDDDKLKKEREKEERDRRKDKERKEKEKEWDREKGRERHRKDDIAHEGDCIVDANVTREERKRERERKYRRHHHKTIDDSSSDRDEREGGSNKKSRRHSSGRTRSRSTKQHGFTTESDTDSKPKKQKKEANSHRSIYYGDLEDGEVGEDGEIRVI</sequence>
<feature type="coiled-coil region" evidence="9">
    <location>
        <begin position="511"/>
        <end position="542"/>
    </location>
</feature>
<dbReference type="Gene3D" id="1.10.10.440">
    <property type="entry name" value="FF domain"/>
    <property type="match status" value="5"/>
</dbReference>
<comment type="similarity">
    <text evidence="7">Belongs to the PRPF40 family.</text>
</comment>
<dbReference type="GO" id="GO:0071004">
    <property type="term" value="C:U2-type prespliceosome"/>
    <property type="evidence" value="ECO:0000318"/>
    <property type="project" value="GO_Central"/>
</dbReference>
<keyword evidence="3" id="KW-0677">Repeat</keyword>
<evidence type="ECO:0000256" key="9">
    <source>
        <dbReference type="SAM" id="Coils"/>
    </source>
</evidence>
<evidence type="ECO:0000256" key="3">
    <source>
        <dbReference type="ARBA" id="ARBA00022737"/>
    </source>
</evidence>
<feature type="domain" description="FF" evidence="12">
    <location>
        <begin position="261"/>
        <end position="316"/>
    </location>
</feature>
<dbReference type="FunFam" id="1.10.10.440:FF:000024">
    <property type="entry name" value="Pre-mRNA-processing protein 40A"/>
    <property type="match status" value="1"/>
</dbReference>
<dbReference type="EMBL" id="LFYR01001209">
    <property type="protein sequence ID" value="KMZ63811.1"/>
    <property type="molecule type" value="Genomic_DNA"/>
</dbReference>
<dbReference type="FunFam" id="1.10.10.440:FF:000013">
    <property type="entry name" value="pre-mRNA-processing protein 40A isoform X1"/>
    <property type="match status" value="1"/>
</dbReference>
<accession>A0A0K9P442</accession>
<feature type="domain" description="FF" evidence="12">
    <location>
        <begin position="401"/>
        <end position="464"/>
    </location>
</feature>
<dbReference type="PROSITE" id="PS51676">
    <property type="entry name" value="FF"/>
    <property type="match status" value="4"/>
</dbReference>
<evidence type="ECO:0000256" key="1">
    <source>
        <dbReference type="ARBA" id="ARBA00004123"/>
    </source>
</evidence>
<evidence type="ECO:0000256" key="4">
    <source>
        <dbReference type="ARBA" id="ARBA00023187"/>
    </source>
</evidence>
<dbReference type="PANTHER" id="PTHR11864">
    <property type="entry name" value="PRE-MRNA-PROCESSING PROTEIN PRP40"/>
    <property type="match status" value="1"/>
</dbReference>
<comment type="function">
    <text evidence="6">Binds the phosphorylated C-terminal domain (CTD) of the largest subunit of RNA polymerase II and functions as a scaffold for RNA processing machineries. May be involved in pre-mRNA splicing.</text>
</comment>
<keyword evidence="4" id="KW-0508">mRNA splicing</keyword>
<dbReference type="GO" id="GO:0070063">
    <property type="term" value="F:RNA polymerase binding"/>
    <property type="evidence" value="ECO:0007669"/>
    <property type="project" value="UniProtKB-ARBA"/>
</dbReference>
<dbReference type="Pfam" id="PF25432">
    <property type="entry name" value="FF_PRPF40A"/>
    <property type="match status" value="1"/>
</dbReference>
<evidence type="ECO:0000256" key="2">
    <source>
        <dbReference type="ARBA" id="ARBA00022664"/>
    </source>
</evidence>
<dbReference type="Proteomes" id="UP000036987">
    <property type="component" value="Unassembled WGS sequence"/>
</dbReference>
<comment type="subcellular location">
    <subcellularLocation>
        <location evidence="1">Nucleus</location>
    </subcellularLocation>
</comment>
<dbReference type="GO" id="GO:0005685">
    <property type="term" value="C:U1 snRNP"/>
    <property type="evidence" value="ECO:0000318"/>
    <property type="project" value="GO_Central"/>
</dbReference>
<dbReference type="AlphaFoldDB" id="A0A0K9P442"/>
<dbReference type="OrthoDB" id="187617at2759"/>
<dbReference type="GO" id="GO:0000398">
    <property type="term" value="P:mRNA splicing, via spliceosome"/>
    <property type="evidence" value="ECO:0000318"/>
    <property type="project" value="GO_Central"/>
</dbReference>
<feature type="region of interest" description="Disordered" evidence="10">
    <location>
        <begin position="603"/>
        <end position="757"/>
    </location>
</feature>
<feature type="compositionally biased region" description="Basic and acidic residues" evidence="10">
    <location>
        <begin position="603"/>
        <end position="651"/>
    </location>
</feature>
<reference evidence="14" key="1">
    <citation type="journal article" date="2016" name="Nature">
        <title>The genome of the seagrass Zostera marina reveals angiosperm adaptation to the sea.</title>
        <authorList>
            <person name="Olsen J.L."/>
            <person name="Rouze P."/>
            <person name="Verhelst B."/>
            <person name="Lin Y.-C."/>
            <person name="Bayer T."/>
            <person name="Collen J."/>
            <person name="Dattolo E."/>
            <person name="De Paoli E."/>
            <person name="Dittami S."/>
            <person name="Maumus F."/>
            <person name="Michel G."/>
            <person name="Kersting A."/>
            <person name="Lauritano C."/>
            <person name="Lohaus R."/>
            <person name="Toepel M."/>
            <person name="Tonon T."/>
            <person name="Vanneste K."/>
            <person name="Amirebrahimi M."/>
            <person name="Brakel J."/>
            <person name="Bostroem C."/>
            <person name="Chovatia M."/>
            <person name="Grimwood J."/>
            <person name="Jenkins J.W."/>
            <person name="Jueterbock A."/>
            <person name="Mraz A."/>
            <person name="Stam W.T."/>
            <person name="Tice H."/>
            <person name="Bornberg-Bauer E."/>
            <person name="Green P.J."/>
            <person name="Pearson G.A."/>
            <person name="Procaccini G."/>
            <person name="Duarte C.M."/>
            <person name="Schmutz J."/>
            <person name="Reusch T.B.H."/>
            <person name="Van de Peer Y."/>
        </authorList>
    </citation>
    <scope>NUCLEOTIDE SEQUENCE [LARGE SCALE GENOMIC DNA]</scope>
    <source>
        <strain evidence="14">cv. Finnish</strain>
    </source>
</reference>
<dbReference type="SMART" id="SM00441">
    <property type="entry name" value="FF"/>
    <property type="match status" value="5"/>
</dbReference>
<dbReference type="FunFam" id="1.10.10.440:FF:000022">
    <property type="entry name" value="Pre-mRNA-processing protein 40A"/>
    <property type="match status" value="1"/>
</dbReference>
<evidence type="ECO:0000256" key="5">
    <source>
        <dbReference type="ARBA" id="ARBA00023242"/>
    </source>
</evidence>
<dbReference type="InterPro" id="IPR036517">
    <property type="entry name" value="FF_domain_sf"/>
</dbReference>
<dbReference type="FunFam" id="1.10.10.440:FF:000026">
    <property type="entry name" value="Pre-mRNA-processing protein 40A"/>
    <property type="match status" value="1"/>
</dbReference>
<feature type="domain" description="FF" evidence="12">
    <location>
        <begin position="329"/>
        <end position="383"/>
    </location>
</feature>
<organism evidence="13 14">
    <name type="scientific">Zostera marina</name>
    <name type="common">Eelgrass</name>
    <dbReference type="NCBI Taxonomy" id="29655"/>
    <lineage>
        <taxon>Eukaryota</taxon>
        <taxon>Viridiplantae</taxon>
        <taxon>Streptophyta</taxon>
        <taxon>Embryophyta</taxon>
        <taxon>Tracheophyta</taxon>
        <taxon>Spermatophyta</taxon>
        <taxon>Magnoliopsida</taxon>
        <taxon>Liliopsida</taxon>
        <taxon>Zosteraceae</taxon>
        <taxon>Zostera</taxon>
    </lineage>
</organism>
<keyword evidence="14" id="KW-1185">Reference proteome</keyword>
<dbReference type="GO" id="GO:0045292">
    <property type="term" value="P:mRNA cis splicing, via spliceosome"/>
    <property type="evidence" value="ECO:0007669"/>
    <property type="project" value="InterPro"/>
</dbReference>
<evidence type="ECO:0000313" key="13">
    <source>
        <dbReference type="EMBL" id="KMZ63811.1"/>
    </source>
</evidence>
<feature type="non-terminal residue" evidence="13">
    <location>
        <position position="1"/>
    </location>
</feature>
<feature type="coiled-coil region" evidence="9">
    <location>
        <begin position="377"/>
        <end position="407"/>
    </location>
</feature>
<evidence type="ECO:0000256" key="6">
    <source>
        <dbReference type="ARBA" id="ARBA00056384"/>
    </source>
</evidence>
<dbReference type="InterPro" id="IPR002713">
    <property type="entry name" value="FF_domain"/>
</dbReference>
<evidence type="ECO:0000256" key="10">
    <source>
        <dbReference type="SAM" id="MobiDB-lite"/>
    </source>
</evidence>
<dbReference type="Pfam" id="PF01846">
    <property type="entry name" value="FF"/>
    <property type="match status" value="3"/>
</dbReference>
<feature type="compositionally biased region" description="Basic and acidic residues" evidence="10">
    <location>
        <begin position="721"/>
        <end position="734"/>
    </location>
</feature>
<evidence type="ECO:0000259" key="12">
    <source>
        <dbReference type="PROSITE" id="PS51676"/>
    </source>
</evidence>
<feature type="domain" description="WW" evidence="11">
    <location>
        <begin position="1"/>
        <end position="17"/>
    </location>
</feature>
<dbReference type="InterPro" id="IPR001202">
    <property type="entry name" value="WW_dom"/>
</dbReference>
<keyword evidence="2" id="KW-0507">mRNA processing</keyword>
<dbReference type="STRING" id="29655.A0A0K9P442"/>
<gene>
    <name evidence="13" type="ORF">ZOSMA_398G00070</name>
</gene>
<evidence type="ECO:0000256" key="7">
    <source>
        <dbReference type="ARBA" id="ARBA00061317"/>
    </source>
</evidence>